<evidence type="ECO:0000256" key="3">
    <source>
        <dbReference type="ARBA" id="ARBA00022737"/>
    </source>
</evidence>
<dbReference type="SUPFAM" id="SSF50965">
    <property type="entry name" value="Galactose oxidase, central domain"/>
    <property type="match status" value="1"/>
</dbReference>
<dbReference type="Pfam" id="PF24681">
    <property type="entry name" value="Kelch_KLHDC2_KLHL20_DRC7"/>
    <property type="match status" value="1"/>
</dbReference>
<feature type="region of interest" description="Disordered" evidence="6">
    <location>
        <begin position="483"/>
        <end position="505"/>
    </location>
</feature>
<dbReference type="Proteomes" id="UP000076584">
    <property type="component" value="Unassembled WGS sequence"/>
</dbReference>
<keyword evidence="1" id="KW-0880">Kelch repeat</keyword>
<name>A0A161WYY6_COLIC</name>
<keyword evidence="2" id="KW-0597">Phosphoprotein</keyword>
<keyword evidence="10" id="KW-1185">Reference proteome</keyword>
<dbReference type="InterPro" id="IPR011043">
    <property type="entry name" value="Gal_Oxase/kelch_b-propeller"/>
</dbReference>
<gene>
    <name evidence="9" type="ORF">CI238_02616</name>
</gene>
<proteinExistence type="predicted"/>
<protein>
    <submittedName>
        <fullName evidence="9">Kelch repeat protein</fullName>
    </submittedName>
</protein>
<evidence type="ECO:0000313" key="10">
    <source>
        <dbReference type="Proteomes" id="UP000076584"/>
    </source>
</evidence>
<dbReference type="STRING" id="1573173.A0A161WYY6"/>
<evidence type="ECO:0000256" key="4">
    <source>
        <dbReference type="ARBA" id="ARBA00022741"/>
    </source>
</evidence>
<dbReference type="GO" id="GO:0005524">
    <property type="term" value="F:ATP binding"/>
    <property type="evidence" value="ECO:0007669"/>
    <property type="project" value="UniProtKB-KW"/>
</dbReference>
<dbReference type="InterPro" id="IPR049328">
    <property type="entry name" value="TM_ErbB1"/>
</dbReference>
<keyword evidence="7" id="KW-0472">Membrane</keyword>
<dbReference type="EMBL" id="LFIW01000420">
    <property type="protein sequence ID" value="KZL86496.1"/>
    <property type="molecule type" value="Genomic_DNA"/>
</dbReference>
<dbReference type="InterPro" id="IPR015915">
    <property type="entry name" value="Kelch-typ_b-propeller"/>
</dbReference>
<evidence type="ECO:0000256" key="7">
    <source>
        <dbReference type="SAM" id="Phobius"/>
    </source>
</evidence>
<keyword evidence="7" id="KW-0812">Transmembrane</keyword>
<feature type="region of interest" description="Disordered" evidence="6">
    <location>
        <begin position="547"/>
        <end position="622"/>
    </location>
</feature>
<dbReference type="AlphaFoldDB" id="A0A161WYY6"/>
<dbReference type="Gene3D" id="2.120.10.80">
    <property type="entry name" value="Kelch-type beta propeller"/>
    <property type="match status" value="1"/>
</dbReference>
<evidence type="ECO:0000313" key="9">
    <source>
        <dbReference type="EMBL" id="KZL86496.1"/>
    </source>
</evidence>
<feature type="non-terminal residue" evidence="9">
    <location>
        <position position="1"/>
    </location>
</feature>
<reference evidence="9 10" key="1">
    <citation type="submission" date="2015-06" db="EMBL/GenBank/DDBJ databases">
        <title>Survival trade-offs in plant roots during colonization by closely related pathogenic and mutualistic fungi.</title>
        <authorList>
            <person name="Hacquard S."/>
            <person name="Kracher B."/>
            <person name="Hiruma K."/>
            <person name="Weinman A."/>
            <person name="Muench P."/>
            <person name="Garrido Oter R."/>
            <person name="Ver Loren van Themaat E."/>
            <person name="Dallerey J.-F."/>
            <person name="Damm U."/>
            <person name="Henrissat B."/>
            <person name="Lespinet O."/>
            <person name="Thon M."/>
            <person name="Kemen E."/>
            <person name="McHardy A.C."/>
            <person name="Schulze-Lefert P."/>
            <person name="O'Connell R.J."/>
        </authorList>
    </citation>
    <scope>NUCLEOTIDE SEQUENCE [LARGE SCALE GENOMIC DNA]</scope>
    <source>
        <strain evidence="9 10">MAFF 238704</strain>
    </source>
</reference>
<comment type="caution">
    <text evidence="9">The sequence shown here is derived from an EMBL/GenBank/DDBJ whole genome shotgun (WGS) entry which is preliminary data.</text>
</comment>
<dbReference type="PANTHER" id="PTHR46093:SF18">
    <property type="entry name" value="FIBRONECTIN TYPE-III DOMAIN-CONTAINING PROTEIN"/>
    <property type="match status" value="1"/>
</dbReference>
<evidence type="ECO:0000256" key="6">
    <source>
        <dbReference type="SAM" id="MobiDB-lite"/>
    </source>
</evidence>
<dbReference type="Pfam" id="PF21314">
    <property type="entry name" value="TM_ErbB1"/>
    <property type="match status" value="1"/>
</dbReference>
<keyword evidence="4" id="KW-0547">Nucleotide-binding</keyword>
<evidence type="ECO:0000256" key="1">
    <source>
        <dbReference type="ARBA" id="ARBA00022441"/>
    </source>
</evidence>
<organism evidence="9 10">
    <name type="scientific">Colletotrichum incanum</name>
    <name type="common">Soybean anthracnose fungus</name>
    <dbReference type="NCBI Taxonomy" id="1573173"/>
    <lineage>
        <taxon>Eukaryota</taxon>
        <taxon>Fungi</taxon>
        <taxon>Dikarya</taxon>
        <taxon>Ascomycota</taxon>
        <taxon>Pezizomycotina</taxon>
        <taxon>Sordariomycetes</taxon>
        <taxon>Hypocreomycetidae</taxon>
        <taxon>Glomerellales</taxon>
        <taxon>Glomerellaceae</taxon>
        <taxon>Colletotrichum</taxon>
        <taxon>Colletotrichum spaethianum species complex</taxon>
    </lineage>
</organism>
<evidence type="ECO:0000256" key="5">
    <source>
        <dbReference type="ARBA" id="ARBA00022840"/>
    </source>
</evidence>
<keyword evidence="3" id="KW-0677">Repeat</keyword>
<keyword evidence="5" id="KW-0067">ATP-binding</keyword>
<feature type="transmembrane region" description="Helical" evidence="7">
    <location>
        <begin position="510"/>
        <end position="532"/>
    </location>
</feature>
<accession>A0A161WYY6</accession>
<feature type="domain" description="Epidermal growth factor receptor-like transmembrane-juxtamembrane segment" evidence="8">
    <location>
        <begin position="511"/>
        <end position="537"/>
    </location>
</feature>
<evidence type="ECO:0000256" key="2">
    <source>
        <dbReference type="ARBA" id="ARBA00022553"/>
    </source>
</evidence>
<dbReference type="PANTHER" id="PTHR46093">
    <property type="entry name" value="ACYL-COA-BINDING DOMAIN-CONTAINING PROTEIN 5"/>
    <property type="match status" value="1"/>
</dbReference>
<keyword evidence="7" id="KW-1133">Transmembrane helix</keyword>
<sequence>LSETHPIPGASSSSLWHIAVVCFEALPHLVRSPIPRPTTMMVSRSWLAAMFAVGQLSPVCGADDADALDVPSAGNYLRRVFARASVLGDWAYFDGGEVSQYIDNGKNTSRPSSPLSSTLSIDLSKSWKPADVEIKQTQKGAQNMMRQAIFTDNSSNSFYIWGGFASYTADPPAARLWKFVADGSGGGSWNTEFKPGNDFFTQLTRSQGGAYVSTPDSGFYFGGYSDAKSDPNPEGPVPGFLQFNYTATDQAWTNHTEVPYSTYGTLVGASAHYVPSYGPHGLVMIFGGRSHVIGSGQSNSNVGWLDFGKIHVMDPLTKKWYSQKTSGNAPGARMWHCTVGALSQNNTYEIFVFGGTNMANRETYDEVHVLSLPGFVWKKADYTPSSPRDSMSCIVAGQRQMVTFGGIDRMKWNDNSTNFFRDPDTFPQGVGVFDLTDLSWKDEYSADASNYDSPEAIKTWYNEGNLASVEYSEGVEGLMKSGTSGSSFFSGSDSGSTSNDSGSSSTNTGAIAGGVVGGVVGVALIGLAAFCLMRRRKHKQVPTEETAGAFEAPAHPHDMEQSYSPNPPPSTTVAPSELQGEYRDHSPLSMGEVPKTVQPPEMDAQNPRHVYAAELDGSEPQK</sequence>
<evidence type="ECO:0000259" key="8">
    <source>
        <dbReference type="Pfam" id="PF21314"/>
    </source>
</evidence>